<protein>
    <submittedName>
        <fullName evidence="3">Methylmalonyl-CoA mutase, subunit I (Cobalamin-binding)</fullName>
    </submittedName>
</protein>
<dbReference type="RefSeq" id="WP_169743235.1">
    <property type="nucleotide sequence ID" value="NZ_CM002917.1"/>
</dbReference>
<reference evidence="3 4" key="2">
    <citation type="submission" date="2012-06" db="EMBL/GenBank/DDBJ databases">
        <authorList>
            <person name="Fiebig A."/>
        </authorList>
    </citation>
    <scope>NUCLEOTIDE SEQUENCE [LARGE SCALE GENOMIC DNA]</scope>
    <source>
        <strain evidence="3 4">DFL-43</strain>
    </source>
</reference>
<dbReference type="SUPFAM" id="SSF52242">
    <property type="entry name" value="Cobalamin (vitamin B12)-binding domain"/>
    <property type="match status" value="1"/>
</dbReference>
<dbReference type="AlphaFoldDB" id="A9DA19"/>
<dbReference type="Gene3D" id="3.40.50.280">
    <property type="entry name" value="Cobalamin-binding domain"/>
    <property type="match status" value="1"/>
</dbReference>
<keyword evidence="4" id="KW-1185">Reference proteome</keyword>
<evidence type="ECO:0000313" key="4">
    <source>
        <dbReference type="Proteomes" id="UP000004291"/>
    </source>
</evidence>
<feature type="region of interest" description="Disordered" evidence="1">
    <location>
        <begin position="1"/>
        <end position="44"/>
    </location>
</feature>
<dbReference type="EMBL" id="ABIA03000002">
    <property type="protein sequence ID" value="EDQ32660.2"/>
    <property type="molecule type" value="Genomic_DNA"/>
</dbReference>
<dbReference type="InterPro" id="IPR036724">
    <property type="entry name" value="Cobalamin-bd_sf"/>
</dbReference>
<organism evidence="3 4">
    <name type="scientific">Hoeflea phototrophica (strain DSM 17068 / NCIMB 14078 / DFL-43)</name>
    <dbReference type="NCBI Taxonomy" id="411684"/>
    <lineage>
        <taxon>Bacteria</taxon>
        <taxon>Pseudomonadati</taxon>
        <taxon>Pseudomonadota</taxon>
        <taxon>Alphaproteobacteria</taxon>
        <taxon>Hyphomicrobiales</taxon>
        <taxon>Rhizobiaceae</taxon>
        <taxon>Hoeflea</taxon>
    </lineage>
</organism>
<dbReference type="Gene3D" id="1.10.1240.10">
    <property type="entry name" value="Methionine synthase domain"/>
    <property type="match status" value="1"/>
</dbReference>
<dbReference type="eggNOG" id="COG5012">
    <property type="taxonomic scope" value="Bacteria"/>
</dbReference>
<dbReference type="HOGENOM" id="CLU_939333_0_0_5"/>
<dbReference type="Proteomes" id="UP000004291">
    <property type="component" value="Chromosome"/>
</dbReference>
<name>A9DA19_HOEPD</name>
<sequence length="296" mass="32490">MSGNSEGGSLKQFTTTERGSQRIPTSPPSRERPGDIGPKTEPLGWKDRSKLEHAIRHHLFHHEDTPETILAEDMLGVDGTIHFRQFLSALMEHDPRYFRAALERLRQENVPLLVICETLIVPIAEELGRMWCEDIESFASITAASSRLQLLLTSLTDADGPSFYDEDRPRILLMRMPSNDHTLGLSVIASVFHDEGWMVDGGPSLPSGKRAYSMARNGGYNMIGVSLAVGSTTQDVAAVIKNIRAACPDTKTKILLGGPALACREEELHAAGADIVALDVRQAIQRANEMLARPAD</sequence>
<dbReference type="Pfam" id="PF02310">
    <property type="entry name" value="B12-binding"/>
    <property type="match status" value="1"/>
</dbReference>
<proteinExistence type="predicted"/>
<feature type="compositionally biased region" description="Polar residues" evidence="1">
    <location>
        <begin position="11"/>
        <end position="24"/>
    </location>
</feature>
<gene>
    <name evidence="3" type="ORF">HPDFL43_03916</name>
</gene>
<comment type="caution">
    <text evidence="3">The sequence shown here is derived from an EMBL/GenBank/DDBJ whole genome shotgun (WGS) entry which is preliminary data.</text>
</comment>
<dbReference type="PROSITE" id="PS51332">
    <property type="entry name" value="B12_BINDING"/>
    <property type="match status" value="1"/>
</dbReference>
<evidence type="ECO:0000259" key="2">
    <source>
        <dbReference type="PROSITE" id="PS51332"/>
    </source>
</evidence>
<dbReference type="InterPro" id="IPR036594">
    <property type="entry name" value="Meth_synthase_dom"/>
</dbReference>
<accession>A9DA19</accession>
<feature type="domain" description="B12-binding" evidence="2">
    <location>
        <begin position="168"/>
        <end position="296"/>
    </location>
</feature>
<evidence type="ECO:0000256" key="1">
    <source>
        <dbReference type="SAM" id="MobiDB-lite"/>
    </source>
</evidence>
<dbReference type="STRING" id="411684.HPDFL43_03916"/>
<dbReference type="GO" id="GO:0031419">
    <property type="term" value="F:cobalamin binding"/>
    <property type="evidence" value="ECO:0007669"/>
    <property type="project" value="InterPro"/>
</dbReference>
<evidence type="ECO:0000313" key="3">
    <source>
        <dbReference type="EMBL" id="EDQ32660.2"/>
    </source>
</evidence>
<dbReference type="InterPro" id="IPR006158">
    <property type="entry name" value="Cobalamin-bd"/>
</dbReference>
<dbReference type="GO" id="GO:0046872">
    <property type="term" value="F:metal ion binding"/>
    <property type="evidence" value="ECO:0007669"/>
    <property type="project" value="InterPro"/>
</dbReference>
<reference evidence="3 4" key="1">
    <citation type="submission" date="2007-10" db="EMBL/GenBank/DDBJ databases">
        <authorList>
            <person name="Wagner-Dobler I."/>
            <person name="Ferriera S."/>
            <person name="Johnson J."/>
            <person name="Kravitz S."/>
            <person name="Beeson K."/>
            <person name="Sutton G."/>
            <person name="Rogers Y.-H."/>
            <person name="Friedman R."/>
            <person name="Frazier M."/>
            <person name="Venter J.C."/>
        </authorList>
    </citation>
    <scope>NUCLEOTIDE SEQUENCE [LARGE SCALE GENOMIC DNA]</scope>
    <source>
        <strain evidence="3 4">DFL-43</strain>
    </source>
</reference>